<evidence type="ECO:0000313" key="2">
    <source>
        <dbReference type="EMBL" id="WGW12661.1"/>
    </source>
</evidence>
<dbReference type="Proteomes" id="UP001209083">
    <property type="component" value="Chromosome"/>
</dbReference>
<dbReference type="PANTHER" id="PTHR18964:SF149">
    <property type="entry name" value="BIFUNCTIONAL UDP-N-ACETYLGLUCOSAMINE 2-EPIMERASE_N-ACETYLMANNOSAMINE KINASE"/>
    <property type="match status" value="1"/>
</dbReference>
<accession>A0ABY8QW71</accession>
<name>A0ABY8QW71_9MICO</name>
<dbReference type="InterPro" id="IPR036388">
    <property type="entry name" value="WH-like_DNA-bd_sf"/>
</dbReference>
<dbReference type="SUPFAM" id="SSF46785">
    <property type="entry name" value="Winged helix' DNA-binding domain"/>
    <property type="match status" value="1"/>
</dbReference>
<dbReference type="InterPro" id="IPR049874">
    <property type="entry name" value="ROK_cs"/>
</dbReference>
<evidence type="ECO:0000256" key="1">
    <source>
        <dbReference type="ARBA" id="ARBA00006479"/>
    </source>
</evidence>
<dbReference type="PROSITE" id="PS01125">
    <property type="entry name" value="ROK"/>
    <property type="match status" value="1"/>
</dbReference>
<dbReference type="Pfam" id="PF00480">
    <property type="entry name" value="ROK"/>
    <property type="match status" value="1"/>
</dbReference>
<sequence>MPKETAARRGTNLPRIADFNQAVILDAIRHSVDGLSRVELARLTGLSAQSISNITRRLLGRELISEGQRLEPSGRGKPRTLLQLHPTGHFAIGVHIDPTITTVVLLDLLGDVVASAESLPASTTSPENLVDAIASQVNELVTSQGVTASRVLGIGIAAPGPVDTKAGAVLHPPLLPGWERVELRRLLHEATGLPVVLHKDAAASALAELWRGPRGSAGVHEDFVFFYLGTGLGAGLVINGELLGGSSDNAGEIGHLMVDADGPVCSCGMRGCVGAACMPRTLVDEAASAGLITAPRNDNDPREIDELFTQLCDLASRAGPESARTAAHTSVRNLDPAVSREARARQMLELSAARLARGAATVANLLDVRAVIFGGPAWSRIANVFLPILQDTLLTTTEARQIHDVVALGSSIDDGVGAIGAGCLVLEHAFSTRPSTLLLGANS</sequence>
<dbReference type="PANTHER" id="PTHR18964">
    <property type="entry name" value="ROK (REPRESSOR, ORF, KINASE) FAMILY"/>
    <property type="match status" value="1"/>
</dbReference>
<dbReference type="InterPro" id="IPR043129">
    <property type="entry name" value="ATPase_NBD"/>
</dbReference>
<reference evidence="2 3" key="1">
    <citation type="submission" date="2023-05" db="EMBL/GenBank/DDBJ databases">
        <title>Lithophilousrod everest ZFBP1038 complete genpme.</title>
        <authorList>
            <person name="Tian M."/>
        </authorList>
    </citation>
    <scope>NUCLEOTIDE SEQUENCE [LARGE SCALE GENOMIC DNA]</scope>
    <source>
        <strain evidence="2 3">ZFBP1038</strain>
    </source>
</reference>
<organism evidence="2 3">
    <name type="scientific">Saxibacter everestensis</name>
    <dbReference type="NCBI Taxonomy" id="2909229"/>
    <lineage>
        <taxon>Bacteria</taxon>
        <taxon>Bacillati</taxon>
        <taxon>Actinomycetota</taxon>
        <taxon>Actinomycetes</taxon>
        <taxon>Micrococcales</taxon>
        <taxon>Brevibacteriaceae</taxon>
        <taxon>Saxibacter</taxon>
    </lineage>
</organism>
<dbReference type="InterPro" id="IPR000600">
    <property type="entry name" value="ROK"/>
</dbReference>
<evidence type="ECO:0000313" key="3">
    <source>
        <dbReference type="Proteomes" id="UP001209083"/>
    </source>
</evidence>
<proteinExistence type="inferred from homology"/>
<comment type="similarity">
    <text evidence="1">Belongs to the ROK (NagC/XylR) family.</text>
</comment>
<dbReference type="Gene3D" id="1.10.10.10">
    <property type="entry name" value="Winged helix-like DNA-binding domain superfamily/Winged helix DNA-binding domain"/>
    <property type="match status" value="1"/>
</dbReference>
<gene>
    <name evidence="2" type="ORF">LWF01_02505</name>
</gene>
<dbReference type="EMBL" id="CP090958">
    <property type="protein sequence ID" value="WGW12661.1"/>
    <property type="molecule type" value="Genomic_DNA"/>
</dbReference>
<dbReference type="RefSeq" id="WP_349639465.1">
    <property type="nucleotide sequence ID" value="NZ_CP090958.1"/>
</dbReference>
<dbReference type="InterPro" id="IPR036390">
    <property type="entry name" value="WH_DNA-bd_sf"/>
</dbReference>
<dbReference type="SUPFAM" id="SSF53067">
    <property type="entry name" value="Actin-like ATPase domain"/>
    <property type="match status" value="1"/>
</dbReference>
<keyword evidence="3" id="KW-1185">Reference proteome</keyword>
<protein>
    <submittedName>
        <fullName evidence="2">ROK family transcriptional regulator</fullName>
    </submittedName>
</protein>
<dbReference type="Gene3D" id="3.30.420.40">
    <property type="match status" value="2"/>
</dbReference>